<keyword evidence="3" id="KW-0349">Heme</keyword>
<feature type="non-terminal residue" evidence="8">
    <location>
        <position position="1"/>
    </location>
</feature>
<dbReference type="PANTHER" id="PTHR46300:SF7">
    <property type="entry name" value="P450, PUTATIVE (EUROFUNG)-RELATED"/>
    <property type="match status" value="1"/>
</dbReference>
<dbReference type="GO" id="GO:0016705">
    <property type="term" value="F:oxidoreductase activity, acting on paired donors, with incorporation or reduction of molecular oxygen"/>
    <property type="evidence" value="ECO:0007669"/>
    <property type="project" value="InterPro"/>
</dbReference>
<evidence type="ECO:0000313" key="9">
    <source>
        <dbReference type="Proteomes" id="UP000054279"/>
    </source>
</evidence>
<evidence type="ECO:0000313" key="8">
    <source>
        <dbReference type="EMBL" id="KIJ26046.1"/>
    </source>
</evidence>
<feature type="non-terminal residue" evidence="8">
    <location>
        <position position="69"/>
    </location>
</feature>
<comment type="cofactor">
    <cofactor evidence="1">
        <name>heme</name>
        <dbReference type="ChEBI" id="CHEBI:30413"/>
    </cofactor>
</comment>
<dbReference type="HOGENOM" id="CLU_180250_0_0_1"/>
<dbReference type="AlphaFoldDB" id="A0A0C9UKQ1"/>
<dbReference type="InterPro" id="IPR036396">
    <property type="entry name" value="Cyt_P450_sf"/>
</dbReference>
<evidence type="ECO:0000256" key="2">
    <source>
        <dbReference type="ARBA" id="ARBA00010617"/>
    </source>
</evidence>
<dbReference type="PANTHER" id="PTHR46300">
    <property type="entry name" value="P450, PUTATIVE (EUROFUNG)-RELATED-RELATED"/>
    <property type="match status" value="1"/>
</dbReference>
<dbReference type="Gene3D" id="1.10.630.10">
    <property type="entry name" value="Cytochrome P450"/>
    <property type="match status" value="1"/>
</dbReference>
<dbReference type="SUPFAM" id="SSF48264">
    <property type="entry name" value="Cytochrome P450"/>
    <property type="match status" value="1"/>
</dbReference>
<gene>
    <name evidence="8" type="ORF">M422DRAFT_146814</name>
</gene>
<organism evidence="8 9">
    <name type="scientific">Sphaerobolus stellatus (strain SS14)</name>
    <dbReference type="NCBI Taxonomy" id="990650"/>
    <lineage>
        <taxon>Eukaryota</taxon>
        <taxon>Fungi</taxon>
        <taxon>Dikarya</taxon>
        <taxon>Basidiomycota</taxon>
        <taxon>Agaricomycotina</taxon>
        <taxon>Agaricomycetes</taxon>
        <taxon>Phallomycetidae</taxon>
        <taxon>Geastrales</taxon>
        <taxon>Sphaerobolaceae</taxon>
        <taxon>Sphaerobolus</taxon>
    </lineage>
</organism>
<dbReference type="OrthoDB" id="2789670at2759"/>
<keyword evidence="9" id="KW-1185">Reference proteome</keyword>
<dbReference type="GO" id="GO:0004497">
    <property type="term" value="F:monooxygenase activity"/>
    <property type="evidence" value="ECO:0007669"/>
    <property type="project" value="UniProtKB-KW"/>
</dbReference>
<dbReference type="GO" id="GO:0005506">
    <property type="term" value="F:iron ion binding"/>
    <property type="evidence" value="ECO:0007669"/>
    <property type="project" value="InterPro"/>
</dbReference>
<evidence type="ECO:0000256" key="5">
    <source>
        <dbReference type="ARBA" id="ARBA00023002"/>
    </source>
</evidence>
<evidence type="ECO:0000256" key="1">
    <source>
        <dbReference type="ARBA" id="ARBA00001971"/>
    </source>
</evidence>
<evidence type="ECO:0008006" key="10">
    <source>
        <dbReference type="Google" id="ProtNLM"/>
    </source>
</evidence>
<keyword evidence="7" id="KW-0503">Monooxygenase</keyword>
<evidence type="ECO:0000256" key="6">
    <source>
        <dbReference type="ARBA" id="ARBA00023004"/>
    </source>
</evidence>
<protein>
    <recommendedName>
        <fullName evidence="10">Cytochrome P450</fullName>
    </recommendedName>
</protein>
<dbReference type="InterPro" id="IPR050364">
    <property type="entry name" value="Cytochrome_P450_fung"/>
</dbReference>
<dbReference type="GO" id="GO:0020037">
    <property type="term" value="F:heme binding"/>
    <property type="evidence" value="ECO:0007669"/>
    <property type="project" value="InterPro"/>
</dbReference>
<evidence type="ECO:0000256" key="3">
    <source>
        <dbReference type="ARBA" id="ARBA00022617"/>
    </source>
</evidence>
<comment type="similarity">
    <text evidence="2">Belongs to the cytochrome P450 family.</text>
</comment>
<keyword evidence="5" id="KW-0560">Oxidoreductase</keyword>
<reference evidence="8 9" key="1">
    <citation type="submission" date="2014-06" db="EMBL/GenBank/DDBJ databases">
        <title>Evolutionary Origins and Diversification of the Mycorrhizal Mutualists.</title>
        <authorList>
            <consortium name="DOE Joint Genome Institute"/>
            <consortium name="Mycorrhizal Genomics Consortium"/>
            <person name="Kohler A."/>
            <person name="Kuo A."/>
            <person name="Nagy L.G."/>
            <person name="Floudas D."/>
            <person name="Copeland A."/>
            <person name="Barry K.W."/>
            <person name="Cichocki N."/>
            <person name="Veneault-Fourrey C."/>
            <person name="LaButti K."/>
            <person name="Lindquist E.A."/>
            <person name="Lipzen A."/>
            <person name="Lundell T."/>
            <person name="Morin E."/>
            <person name="Murat C."/>
            <person name="Riley R."/>
            <person name="Ohm R."/>
            <person name="Sun H."/>
            <person name="Tunlid A."/>
            <person name="Henrissat B."/>
            <person name="Grigoriev I.V."/>
            <person name="Hibbett D.S."/>
            <person name="Martin F."/>
        </authorList>
    </citation>
    <scope>NUCLEOTIDE SEQUENCE [LARGE SCALE GENOMIC DNA]</scope>
    <source>
        <strain evidence="8 9">SS14</strain>
    </source>
</reference>
<sequence>RICPGRFLADNSLFIMTASFLQVFEVLPPRDASGRELSVKYTMGSGMLSTVEDFDCIIRPRSETAQALI</sequence>
<dbReference type="EMBL" id="KN837386">
    <property type="protein sequence ID" value="KIJ26046.1"/>
    <property type="molecule type" value="Genomic_DNA"/>
</dbReference>
<evidence type="ECO:0000256" key="7">
    <source>
        <dbReference type="ARBA" id="ARBA00023033"/>
    </source>
</evidence>
<name>A0A0C9UKQ1_SPHS4</name>
<keyword evidence="4" id="KW-0479">Metal-binding</keyword>
<accession>A0A0C9UKQ1</accession>
<dbReference type="Proteomes" id="UP000054279">
    <property type="component" value="Unassembled WGS sequence"/>
</dbReference>
<evidence type="ECO:0000256" key="4">
    <source>
        <dbReference type="ARBA" id="ARBA00022723"/>
    </source>
</evidence>
<keyword evidence="6" id="KW-0408">Iron</keyword>
<proteinExistence type="inferred from homology"/>